<dbReference type="Proteomes" id="UP000319143">
    <property type="component" value="Unassembled WGS sequence"/>
</dbReference>
<sequence length="150" mass="16503">MHVVIWTSKGQRYATPSSSIIEVIPVVQSRPVVGSEDWLQGLFDYRGRLLPLVDSSRLLGHTASEIRMASRILVIRPSDDTQDDRHHLGLIVEQVLGSEDVDFDKGEESRSCQLSSIAFLGPVACIGNSTVQLTTPSRLPTCLNQQAMDS</sequence>
<dbReference type="InterPro" id="IPR039315">
    <property type="entry name" value="CheW"/>
</dbReference>
<name>A0A5C6D414_9BACT</name>
<dbReference type="Pfam" id="PF01584">
    <property type="entry name" value="CheW"/>
    <property type="match status" value="1"/>
</dbReference>
<dbReference type="AlphaFoldDB" id="A0A5C6D414"/>
<organism evidence="2 3">
    <name type="scientific">Novipirellula artificiosorum</name>
    <dbReference type="NCBI Taxonomy" id="2528016"/>
    <lineage>
        <taxon>Bacteria</taxon>
        <taxon>Pseudomonadati</taxon>
        <taxon>Planctomycetota</taxon>
        <taxon>Planctomycetia</taxon>
        <taxon>Pirellulales</taxon>
        <taxon>Pirellulaceae</taxon>
        <taxon>Novipirellula</taxon>
    </lineage>
</organism>
<dbReference type="PROSITE" id="PS50851">
    <property type="entry name" value="CHEW"/>
    <property type="match status" value="1"/>
</dbReference>
<dbReference type="PANTHER" id="PTHR22617">
    <property type="entry name" value="CHEMOTAXIS SENSOR HISTIDINE KINASE-RELATED"/>
    <property type="match status" value="1"/>
</dbReference>
<dbReference type="EMBL" id="SJPV01000020">
    <property type="protein sequence ID" value="TWU30825.1"/>
    <property type="molecule type" value="Genomic_DNA"/>
</dbReference>
<comment type="caution">
    <text evidence="2">The sequence shown here is derived from an EMBL/GenBank/DDBJ whole genome shotgun (WGS) entry which is preliminary data.</text>
</comment>
<dbReference type="InterPro" id="IPR036061">
    <property type="entry name" value="CheW-like_dom_sf"/>
</dbReference>
<evidence type="ECO:0000259" key="1">
    <source>
        <dbReference type="PROSITE" id="PS50851"/>
    </source>
</evidence>
<dbReference type="GO" id="GO:0007165">
    <property type="term" value="P:signal transduction"/>
    <property type="evidence" value="ECO:0007669"/>
    <property type="project" value="InterPro"/>
</dbReference>
<dbReference type="SMART" id="SM00260">
    <property type="entry name" value="CheW"/>
    <property type="match status" value="1"/>
</dbReference>
<accession>A0A5C6D414</accession>
<dbReference type="InterPro" id="IPR002545">
    <property type="entry name" value="CheW-lke_dom"/>
</dbReference>
<protein>
    <submittedName>
        <fullName evidence="2">CheW-like domain protein</fullName>
    </submittedName>
</protein>
<keyword evidence="3" id="KW-1185">Reference proteome</keyword>
<dbReference type="OrthoDB" id="21913at2"/>
<feature type="domain" description="CheW-like" evidence="1">
    <location>
        <begin position="1"/>
        <end position="145"/>
    </location>
</feature>
<dbReference type="PANTHER" id="PTHR22617:SF43">
    <property type="entry name" value="PROTEIN PILI"/>
    <property type="match status" value="1"/>
</dbReference>
<gene>
    <name evidence="2" type="ORF">Poly41_65190</name>
</gene>
<evidence type="ECO:0000313" key="2">
    <source>
        <dbReference type="EMBL" id="TWU30825.1"/>
    </source>
</evidence>
<proteinExistence type="predicted"/>
<evidence type="ECO:0000313" key="3">
    <source>
        <dbReference type="Proteomes" id="UP000319143"/>
    </source>
</evidence>
<dbReference type="RefSeq" id="WP_146531206.1">
    <property type="nucleotide sequence ID" value="NZ_SJPV01000020.1"/>
</dbReference>
<reference evidence="2 3" key="1">
    <citation type="submission" date="2019-02" db="EMBL/GenBank/DDBJ databases">
        <title>Deep-cultivation of Planctomycetes and their phenomic and genomic characterization uncovers novel biology.</title>
        <authorList>
            <person name="Wiegand S."/>
            <person name="Jogler M."/>
            <person name="Boedeker C."/>
            <person name="Pinto D."/>
            <person name="Vollmers J."/>
            <person name="Rivas-Marin E."/>
            <person name="Kohn T."/>
            <person name="Peeters S.H."/>
            <person name="Heuer A."/>
            <person name="Rast P."/>
            <person name="Oberbeckmann S."/>
            <person name="Bunk B."/>
            <person name="Jeske O."/>
            <person name="Meyerdierks A."/>
            <person name="Storesund J.E."/>
            <person name="Kallscheuer N."/>
            <person name="Luecker S."/>
            <person name="Lage O.M."/>
            <person name="Pohl T."/>
            <person name="Merkel B.J."/>
            <person name="Hornburger P."/>
            <person name="Mueller R.-W."/>
            <person name="Bruemmer F."/>
            <person name="Labrenz M."/>
            <person name="Spormann A.M."/>
            <person name="Op Den Camp H."/>
            <person name="Overmann J."/>
            <person name="Amann R."/>
            <person name="Jetten M.S.M."/>
            <person name="Mascher T."/>
            <person name="Medema M.H."/>
            <person name="Devos D.P."/>
            <person name="Kaster A.-K."/>
            <person name="Ovreas L."/>
            <person name="Rohde M."/>
            <person name="Galperin M.Y."/>
            <person name="Jogler C."/>
        </authorList>
    </citation>
    <scope>NUCLEOTIDE SEQUENCE [LARGE SCALE GENOMIC DNA]</scope>
    <source>
        <strain evidence="2 3">Poly41</strain>
    </source>
</reference>
<dbReference type="SUPFAM" id="SSF50341">
    <property type="entry name" value="CheW-like"/>
    <property type="match status" value="1"/>
</dbReference>
<dbReference type="GO" id="GO:0006935">
    <property type="term" value="P:chemotaxis"/>
    <property type="evidence" value="ECO:0007669"/>
    <property type="project" value="InterPro"/>
</dbReference>
<dbReference type="Gene3D" id="2.40.50.180">
    <property type="entry name" value="CheA-289, Domain 4"/>
    <property type="match status" value="1"/>
</dbReference>
<dbReference type="GO" id="GO:0005829">
    <property type="term" value="C:cytosol"/>
    <property type="evidence" value="ECO:0007669"/>
    <property type="project" value="TreeGrafter"/>
</dbReference>